<evidence type="ECO:0000256" key="3">
    <source>
        <dbReference type="ARBA" id="ARBA00022741"/>
    </source>
</evidence>
<dbReference type="GO" id="GO:0005524">
    <property type="term" value="F:ATP binding"/>
    <property type="evidence" value="ECO:0007669"/>
    <property type="project" value="UniProtKB-KW"/>
</dbReference>
<dbReference type="InterPro" id="IPR045269">
    <property type="entry name" value="Atg1-like"/>
</dbReference>
<protein>
    <recommendedName>
        <fullName evidence="6">Protein kinase domain-containing protein</fullName>
    </recommendedName>
</protein>
<keyword evidence="8" id="KW-1185">Reference proteome</keyword>
<organism evidence="7 8">
    <name type="scientific">Halteria grandinella</name>
    <dbReference type="NCBI Taxonomy" id="5974"/>
    <lineage>
        <taxon>Eukaryota</taxon>
        <taxon>Sar</taxon>
        <taxon>Alveolata</taxon>
        <taxon>Ciliophora</taxon>
        <taxon>Intramacronucleata</taxon>
        <taxon>Spirotrichea</taxon>
        <taxon>Stichotrichia</taxon>
        <taxon>Sporadotrichida</taxon>
        <taxon>Halteriidae</taxon>
        <taxon>Halteria</taxon>
    </lineage>
</organism>
<dbReference type="SUPFAM" id="SSF82185">
    <property type="entry name" value="Histone H3 K4-specific methyltransferase SET7/9 N-terminal domain"/>
    <property type="match status" value="1"/>
</dbReference>
<dbReference type="GO" id="GO:0000407">
    <property type="term" value="C:phagophore assembly site"/>
    <property type="evidence" value="ECO:0007669"/>
    <property type="project" value="TreeGrafter"/>
</dbReference>
<keyword evidence="5" id="KW-0067">ATP-binding</keyword>
<dbReference type="EMBL" id="RRYP01007648">
    <property type="protein sequence ID" value="TNV80332.1"/>
    <property type="molecule type" value="Genomic_DNA"/>
</dbReference>
<keyword evidence="3" id="KW-0547">Nucleotide-binding</keyword>
<evidence type="ECO:0000256" key="4">
    <source>
        <dbReference type="ARBA" id="ARBA00022777"/>
    </source>
</evidence>
<keyword evidence="1" id="KW-0808">Transferase</keyword>
<dbReference type="InterPro" id="IPR000719">
    <property type="entry name" value="Prot_kinase_dom"/>
</dbReference>
<evidence type="ECO:0000256" key="2">
    <source>
        <dbReference type="ARBA" id="ARBA00022737"/>
    </source>
</evidence>
<dbReference type="SMART" id="SM00698">
    <property type="entry name" value="MORN"/>
    <property type="match status" value="3"/>
</dbReference>
<dbReference type="SUPFAM" id="SSF56112">
    <property type="entry name" value="Protein kinase-like (PK-like)"/>
    <property type="match status" value="1"/>
</dbReference>
<keyword evidence="4" id="KW-0418">Kinase</keyword>
<dbReference type="InterPro" id="IPR003409">
    <property type="entry name" value="MORN"/>
</dbReference>
<dbReference type="GO" id="GO:0005776">
    <property type="term" value="C:autophagosome"/>
    <property type="evidence" value="ECO:0007669"/>
    <property type="project" value="TreeGrafter"/>
</dbReference>
<dbReference type="Pfam" id="PF00069">
    <property type="entry name" value="Pkinase"/>
    <property type="match status" value="1"/>
</dbReference>
<evidence type="ECO:0000313" key="7">
    <source>
        <dbReference type="EMBL" id="TNV80332.1"/>
    </source>
</evidence>
<sequence>MEPLEQQLVIKHYRTIKKQGEGKHVTVYLAYDESHQRLCTIKLQKVIDDEVKRCKSNQAFIEEISALKRTKHPFIIEMFDYFLWENEDKKLRWCIVMEHADGGNLYDNIIQKKEKVGEKIALNWLAQISLAFAHLTTAGLSNLSLSPHNIFLIGEKQRGTVKLGGLGYLQKDNSIASPERYMSDLVHEQIEGISLQKMFLWSLGIIWYELQTGGEHPFETEFNGGYLTRLPHLDYRPNPAISEEMKVLLKLLLQIKPSERISINELLCHQLIKLKIVGFIEHCFVNEQDIEVLISQTTELFQHNQPPFEMINGQVEEEKQPQAQMIVQPLIQQFEEAKINELIQKIRQDGHGKLADILQHDHQLIQRLKDKQDLNHTVEWKHFEGVKERHGSPDLLPGIYYGQCLEGMRDGYGLIYCLDDEGDPYLIECESNKGLPIKGKMFRILYDYWEKYEGQFDEKYLETCIGNWEHENKSTYHGQYQEGYKHGIGKYSWSCGSSYEGQLKDGDWHGIGKWTYDDGTYSVGEFKEDEKVGVHKFYSKIGVFLREENYDDNDDESEEKDDKEQE</sequence>
<reference evidence="7" key="1">
    <citation type="submission" date="2019-06" db="EMBL/GenBank/DDBJ databases">
        <authorList>
            <person name="Zheng W."/>
        </authorList>
    </citation>
    <scope>NUCLEOTIDE SEQUENCE</scope>
    <source>
        <strain evidence="7">QDHG01</strain>
    </source>
</reference>
<dbReference type="GO" id="GO:0005829">
    <property type="term" value="C:cytosol"/>
    <property type="evidence" value="ECO:0007669"/>
    <property type="project" value="TreeGrafter"/>
</dbReference>
<evidence type="ECO:0000256" key="1">
    <source>
        <dbReference type="ARBA" id="ARBA00022679"/>
    </source>
</evidence>
<dbReference type="PROSITE" id="PS50011">
    <property type="entry name" value="PROTEIN_KINASE_DOM"/>
    <property type="match status" value="1"/>
</dbReference>
<dbReference type="Gene3D" id="1.10.510.10">
    <property type="entry name" value="Transferase(Phosphotransferase) domain 1"/>
    <property type="match status" value="1"/>
</dbReference>
<feature type="domain" description="Protein kinase" evidence="6">
    <location>
        <begin position="13"/>
        <end position="272"/>
    </location>
</feature>
<dbReference type="Proteomes" id="UP000785679">
    <property type="component" value="Unassembled WGS sequence"/>
</dbReference>
<dbReference type="InterPro" id="IPR011009">
    <property type="entry name" value="Kinase-like_dom_sf"/>
</dbReference>
<dbReference type="Gene3D" id="2.20.110.10">
    <property type="entry name" value="Histone H3 K4-specific methyltransferase SET7/9 N-terminal domain"/>
    <property type="match status" value="1"/>
</dbReference>
<dbReference type="GO" id="GO:0000045">
    <property type="term" value="P:autophagosome assembly"/>
    <property type="evidence" value="ECO:0007669"/>
    <property type="project" value="TreeGrafter"/>
</dbReference>
<accession>A0A8J8NR36</accession>
<proteinExistence type="predicted"/>
<dbReference type="PANTHER" id="PTHR24348:SF22">
    <property type="entry name" value="NON-SPECIFIC SERINE_THREONINE PROTEIN KINASE"/>
    <property type="match status" value="1"/>
</dbReference>
<dbReference type="GO" id="GO:0004674">
    <property type="term" value="F:protein serine/threonine kinase activity"/>
    <property type="evidence" value="ECO:0007669"/>
    <property type="project" value="InterPro"/>
</dbReference>
<dbReference type="GO" id="GO:0016020">
    <property type="term" value="C:membrane"/>
    <property type="evidence" value="ECO:0007669"/>
    <property type="project" value="TreeGrafter"/>
</dbReference>
<evidence type="ECO:0000256" key="5">
    <source>
        <dbReference type="ARBA" id="ARBA00022840"/>
    </source>
</evidence>
<gene>
    <name evidence="7" type="ORF">FGO68_gene16625</name>
</gene>
<name>A0A8J8NR36_HALGN</name>
<keyword evidence="2" id="KW-0677">Repeat</keyword>
<comment type="caution">
    <text evidence="7">The sequence shown here is derived from an EMBL/GenBank/DDBJ whole genome shotgun (WGS) entry which is preliminary data.</text>
</comment>
<dbReference type="PANTHER" id="PTHR24348">
    <property type="entry name" value="SERINE/THREONINE-PROTEIN KINASE UNC-51-RELATED"/>
    <property type="match status" value="1"/>
</dbReference>
<dbReference type="GO" id="GO:0010506">
    <property type="term" value="P:regulation of autophagy"/>
    <property type="evidence" value="ECO:0007669"/>
    <property type="project" value="InterPro"/>
</dbReference>
<evidence type="ECO:0000313" key="8">
    <source>
        <dbReference type="Proteomes" id="UP000785679"/>
    </source>
</evidence>
<evidence type="ECO:0000259" key="6">
    <source>
        <dbReference type="PROSITE" id="PS50011"/>
    </source>
</evidence>
<dbReference type="AlphaFoldDB" id="A0A8J8NR36"/>